<keyword evidence="1" id="KW-1133">Transmembrane helix</keyword>
<keyword evidence="1" id="KW-0472">Membrane</keyword>
<feature type="non-terminal residue" evidence="2">
    <location>
        <position position="1"/>
    </location>
</feature>
<evidence type="ECO:0000256" key="1">
    <source>
        <dbReference type="SAM" id="Phobius"/>
    </source>
</evidence>
<reference evidence="2" key="1">
    <citation type="submission" date="2018-05" db="EMBL/GenBank/DDBJ databases">
        <authorList>
            <person name="Lanie J.A."/>
            <person name="Ng W.-L."/>
            <person name="Kazmierczak K.M."/>
            <person name="Andrzejewski T.M."/>
            <person name="Davidsen T.M."/>
            <person name="Wayne K.J."/>
            <person name="Tettelin H."/>
            <person name="Glass J.I."/>
            <person name="Rusch D."/>
            <person name="Podicherti R."/>
            <person name="Tsui H.-C.T."/>
            <person name="Winkler M.E."/>
        </authorList>
    </citation>
    <scope>NUCLEOTIDE SEQUENCE</scope>
</reference>
<feature type="transmembrane region" description="Helical" evidence="1">
    <location>
        <begin position="6"/>
        <end position="24"/>
    </location>
</feature>
<protein>
    <submittedName>
        <fullName evidence="2">Uncharacterized protein</fullName>
    </submittedName>
</protein>
<dbReference type="EMBL" id="UINC01001039">
    <property type="protein sequence ID" value="SUZ68610.1"/>
    <property type="molecule type" value="Genomic_DNA"/>
</dbReference>
<gene>
    <name evidence="2" type="ORF">METZ01_LOCUS21464</name>
</gene>
<organism evidence="2">
    <name type="scientific">marine metagenome</name>
    <dbReference type="NCBI Taxonomy" id="408172"/>
    <lineage>
        <taxon>unclassified sequences</taxon>
        <taxon>metagenomes</taxon>
        <taxon>ecological metagenomes</taxon>
    </lineage>
</organism>
<proteinExistence type="predicted"/>
<name>A0A381PNU0_9ZZZZ</name>
<accession>A0A381PNU0</accession>
<dbReference type="AlphaFoldDB" id="A0A381PNU0"/>
<evidence type="ECO:0000313" key="2">
    <source>
        <dbReference type="EMBL" id="SUZ68610.1"/>
    </source>
</evidence>
<keyword evidence="1" id="KW-0812">Transmembrane</keyword>
<sequence>VITVWFAAAVSVVGLALLIWRTVLRVAREAEQSLASVDRAELALGGMGVQVGRAKRHLSRMSRTRLRQVLLRRITRLEVATSRHRGKDIASKV</sequence>